<dbReference type="SMART" id="SM00256">
    <property type="entry name" value="FBOX"/>
    <property type="match status" value="1"/>
</dbReference>
<feature type="domain" description="F-box" evidence="1">
    <location>
        <begin position="1"/>
        <end position="43"/>
    </location>
</feature>
<evidence type="ECO:0000313" key="3">
    <source>
        <dbReference type="Proteomes" id="UP000306102"/>
    </source>
</evidence>
<dbReference type="Pfam" id="PF07734">
    <property type="entry name" value="FBA_1"/>
    <property type="match status" value="1"/>
</dbReference>
<dbReference type="InterPro" id="IPR001810">
    <property type="entry name" value="F-box_dom"/>
</dbReference>
<keyword evidence="3" id="KW-1185">Reference proteome</keyword>
<dbReference type="Gene3D" id="1.20.1280.50">
    <property type="match status" value="1"/>
</dbReference>
<dbReference type="AlphaFoldDB" id="A0A4S4EWQ7"/>
<dbReference type="InterPro" id="IPR050796">
    <property type="entry name" value="SCF_F-box_component"/>
</dbReference>
<sequence>MNLPEDVLFEILLRLPVKSLLRFKAVCKSFYIVITNFAFISKHLNNKGIPRLLVCHRDNHSNKRLVSLFTNDNLAEPMSLDVPPFFNNNFGHVRLIGPCNGIVCLYGFPDNIALWNPATRDFKSLPVSQISRPHDAKVLGGDLAFGFDSKANDYKVVQILFCSSKQLGVAYQVEVYNLSTNSWRKYHAIVPANIMFLNIWSMLYKSETFCWWAKDGNIEVILSFDMSNEKFHKIPLPFDIGDLGGENKVIRSIVPMNESIALIVYRMKQVEKFFDLWVLNEFGVDESWTKLSTIGPLSRVERPLGFWKNDEFVLENSCGMLVMFNSHTRKIKNLGLQGKRDRLEVLIYKESLVSLNNGS</sequence>
<dbReference type="InterPro" id="IPR006527">
    <property type="entry name" value="F-box-assoc_dom_typ1"/>
</dbReference>
<organism evidence="2 3">
    <name type="scientific">Camellia sinensis var. sinensis</name>
    <name type="common">China tea</name>
    <dbReference type="NCBI Taxonomy" id="542762"/>
    <lineage>
        <taxon>Eukaryota</taxon>
        <taxon>Viridiplantae</taxon>
        <taxon>Streptophyta</taxon>
        <taxon>Embryophyta</taxon>
        <taxon>Tracheophyta</taxon>
        <taxon>Spermatophyta</taxon>
        <taxon>Magnoliopsida</taxon>
        <taxon>eudicotyledons</taxon>
        <taxon>Gunneridae</taxon>
        <taxon>Pentapetalae</taxon>
        <taxon>asterids</taxon>
        <taxon>Ericales</taxon>
        <taxon>Theaceae</taxon>
        <taxon>Camellia</taxon>
    </lineage>
</organism>
<gene>
    <name evidence="2" type="ORF">TEA_001059</name>
</gene>
<dbReference type="InterPro" id="IPR036047">
    <property type="entry name" value="F-box-like_dom_sf"/>
</dbReference>
<reference evidence="2 3" key="1">
    <citation type="journal article" date="2018" name="Proc. Natl. Acad. Sci. U.S.A.">
        <title>Draft genome sequence of Camellia sinensis var. sinensis provides insights into the evolution of the tea genome and tea quality.</title>
        <authorList>
            <person name="Wei C."/>
            <person name="Yang H."/>
            <person name="Wang S."/>
            <person name="Zhao J."/>
            <person name="Liu C."/>
            <person name="Gao L."/>
            <person name="Xia E."/>
            <person name="Lu Y."/>
            <person name="Tai Y."/>
            <person name="She G."/>
            <person name="Sun J."/>
            <person name="Cao H."/>
            <person name="Tong W."/>
            <person name="Gao Q."/>
            <person name="Li Y."/>
            <person name="Deng W."/>
            <person name="Jiang X."/>
            <person name="Wang W."/>
            <person name="Chen Q."/>
            <person name="Zhang S."/>
            <person name="Li H."/>
            <person name="Wu J."/>
            <person name="Wang P."/>
            <person name="Li P."/>
            <person name="Shi C."/>
            <person name="Zheng F."/>
            <person name="Jian J."/>
            <person name="Huang B."/>
            <person name="Shan D."/>
            <person name="Shi M."/>
            <person name="Fang C."/>
            <person name="Yue Y."/>
            <person name="Li F."/>
            <person name="Li D."/>
            <person name="Wei S."/>
            <person name="Han B."/>
            <person name="Jiang C."/>
            <person name="Yin Y."/>
            <person name="Xia T."/>
            <person name="Zhang Z."/>
            <person name="Bennetzen J.L."/>
            <person name="Zhao S."/>
            <person name="Wan X."/>
        </authorList>
    </citation>
    <scope>NUCLEOTIDE SEQUENCE [LARGE SCALE GENOMIC DNA]</scope>
    <source>
        <strain evidence="3">cv. Shuchazao</strain>
        <tissue evidence="2">Leaf</tissue>
    </source>
</reference>
<dbReference type="NCBIfam" id="TIGR01640">
    <property type="entry name" value="F_box_assoc_1"/>
    <property type="match status" value="1"/>
</dbReference>
<comment type="caution">
    <text evidence="2">The sequence shown here is derived from an EMBL/GenBank/DDBJ whole genome shotgun (WGS) entry which is preliminary data.</text>
</comment>
<dbReference type="STRING" id="542762.A0A4S4EWQ7"/>
<dbReference type="PANTHER" id="PTHR31672:SF13">
    <property type="entry name" value="F-BOX PROTEIN CPR30-LIKE"/>
    <property type="match status" value="1"/>
</dbReference>
<evidence type="ECO:0000259" key="1">
    <source>
        <dbReference type="PROSITE" id="PS50181"/>
    </source>
</evidence>
<protein>
    <recommendedName>
        <fullName evidence="1">F-box domain-containing protein</fullName>
    </recommendedName>
</protein>
<dbReference type="CDD" id="cd22157">
    <property type="entry name" value="F-box_AtFBW1-like"/>
    <property type="match status" value="1"/>
</dbReference>
<dbReference type="Proteomes" id="UP000306102">
    <property type="component" value="Unassembled WGS sequence"/>
</dbReference>
<accession>A0A4S4EWQ7</accession>
<name>A0A4S4EWQ7_CAMSN</name>
<dbReference type="SUPFAM" id="SSF81383">
    <property type="entry name" value="F-box domain"/>
    <property type="match status" value="1"/>
</dbReference>
<dbReference type="Pfam" id="PF00646">
    <property type="entry name" value="F-box"/>
    <property type="match status" value="1"/>
</dbReference>
<proteinExistence type="predicted"/>
<dbReference type="EMBL" id="SDRB02001392">
    <property type="protein sequence ID" value="THG21441.1"/>
    <property type="molecule type" value="Genomic_DNA"/>
</dbReference>
<dbReference type="PANTHER" id="PTHR31672">
    <property type="entry name" value="BNACNNG10540D PROTEIN"/>
    <property type="match status" value="1"/>
</dbReference>
<dbReference type="PROSITE" id="PS50181">
    <property type="entry name" value="FBOX"/>
    <property type="match status" value="1"/>
</dbReference>
<dbReference type="InterPro" id="IPR017451">
    <property type="entry name" value="F-box-assoc_interact_dom"/>
</dbReference>
<evidence type="ECO:0000313" key="2">
    <source>
        <dbReference type="EMBL" id="THG21441.1"/>
    </source>
</evidence>